<feature type="compositionally biased region" description="Polar residues" evidence="6">
    <location>
        <begin position="293"/>
        <end position="304"/>
    </location>
</feature>
<evidence type="ECO:0000256" key="3">
    <source>
        <dbReference type="ARBA" id="ARBA00022801"/>
    </source>
</evidence>
<dbReference type="InterPro" id="IPR020422">
    <property type="entry name" value="TYR_PHOSPHATASE_DUAL_dom"/>
</dbReference>
<feature type="domain" description="Tyrosine specific protein phosphatases" evidence="7">
    <location>
        <begin position="587"/>
        <end position="662"/>
    </location>
</feature>
<dbReference type="AlphaFoldDB" id="A0A4U7KY99"/>
<feature type="compositionally biased region" description="Low complexity" evidence="6">
    <location>
        <begin position="787"/>
        <end position="815"/>
    </location>
</feature>
<organism evidence="8 9">
    <name type="scientific">Sporisorium graminicola</name>
    <dbReference type="NCBI Taxonomy" id="280036"/>
    <lineage>
        <taxon>Eukaryota</taxon>
        <taxon>Fungi</taxon>
        <taxon>Dikarya</taxon>
        <taxon>Basidiomycota</taxon>
        <taxon>Ustilaginomycotina</taxon>
        <taxon>Ustilaginomycetes</taxon>
        <taxon>Ustilaginales</taxon>
        <taxon>Ustilaginaceae</taxon>
        <taxon>Sporisorium</taxon>
    </lineage>
</organism>
<dbReference type="OrthoDB" id="2017893at2759"/>
<comment type="caution">
    <text evidence="8">The sequence shown here is derived from an EMBL/GenBank/DDBJ whole genome shotgun (WGS) entry which is preliminary data.</text>
</comment>
<dbReference type="InterPro" id="IPR000340">
    <property type="entry name" value="Dual-sp_phosphatase_cat-dom"/>
</dbReference>
<feature type="region of interest" description="Disordered" evidence="6">
    <location>
        <begin position="1"/>
        <end position="216"/>
    </location>
</feature>
<sequence>MDLPQDDLSPPPTPGPSSFAPPLMRATKPARAPVRSLSLRIPEDGQAFGGLTHPSLPPSDLAPSPALHPSAVAPPPITLQLASNQAGPSTLAPPPQSRLARKRPSRLNLAPPSMSDESAQSSRSMPASPVALLRSNSNAEHLDSTAAPAASTLSEAVKHLSSTLRGTPRRRPSMPFKAAPTQESAYPEPPSAASSRNRPPEAYRDPSEHILSGKGSTLQHARSVYSHGPVQVLPGLFLGDEHNARDTQTLSALGITTILNVAKETILDFGSESAVTSVYPDVPQATWSHSTNVLGHSDAQQPSINHGRGQQGARHTSSASEREPLTPNTYYTPPTSASLSFSKGHGQATSPREAISASVLRNTSSTPNLLTQFLDAESSTRPSESIALHGSSAAAAAATPTPTGDIRTLTAQDVLRYRSLRRTSNSSSDDAFDTTSSPSSSRAASTCTSTATELTPPVLNHSKTKEAGADTHDNASSSAGTTSQQPSPSYTFDDDSHTSPCAWFTKVQLPSNATVTRVPASVEHGRTHEMRYIKLPWTHDETDLASARGGFAQGCALIAEALGIDDRFWYAAKIAEDGDACAALEDDSSLEHVQTNPFPGKILVHCQCGVSRSATLVIAFVMQAAAMRYGFENARDLLGMHDCYNMVKDKSSSISPNISLIYQLVEWERYLSSAAGRLRDVLGMGCMGSDSDTAGHLDANGAPSVTGAGWSTEPMDEAMWSKMRLEEEEKEAAEEARRREERLNEAVRLAAERRAAQDRLEGRLPDAGGGGDGVSGSLMQRRRKKAAPALQLQTAAPGLGTSSSCNPAAAAAPSPGLNRRRPPALQLNNAAKRTDVGDSTKVDVETPFQTARTEAWSESARHDADGDVMMHDLEPPQTPLRSSAAESDVVSTPTARTTAAAYAPDSCGSALRTPNAYSLSGRAVAAPEALGTQSLEAATSQGGGSSSSGTRGAVPTTLVSPSSPGLSPAMSSSLSLGSRPNRFSLGDPPLSGSLSARLDSPSSSRSRARPDSMQSTMSSSSSSTALFGVTALSREERKKQHRRTFSSDWPTLQANLASQRRRSKIDALPEPPGLEAEMTPPQ</sequence>
<dbReference type="SMART" id="SM00195">
    <property type="entry name" value="DSPc"/>
    <property type="match status" value="1"/>
</dbReference>
<evidence type="ECO:0000256" key="2">
    <source>
        <dbReference type="ARBA" id="ARBA00013064"/>
    </source>
</evidence>
<feature type="compositionally biased region" description="Basic and acidic residues" evidence="6">
    <location>
        <begin position="198"/>
        <end position="208"/>
    </location>
</feature>
<feature type="compositionally biased region" description="Low complexity" evidence="6">
    <location>
        <begin position="960"/>
        <end position="1024"/>
    </location>
</feature>
<feature type="compositionally biased region" description="Polar residues" evidence="6">
    <location>
        <begin position="115"/>
        <end position="125"/>
    </location>
</feature>
<dbReference type="GeneID" id="40724036"/>
<feature type="compositionally biased region" description="Low complexity" evidence="6">
    <location>
        <begin position="58"/>
        <end position="71"/>
    </location>
</feature>
<feature type="region of interest" description="Disordered" evidence="6">
    <location>
        <begin position="758"/>
        <end position="822"/>
    </location>
</feature>
<dbReference type="EC" id="3.1.3.48" evidence="2"/>
<dbReference type="PROSITE" id="PS00383">
    <property type="entry name" value="TYR_PHOSPHATASE_1"/>
    <property type="match status" value="1"/>
</dbReference>
<dbReference type="GO" id="GO:0008330">
    <property type="term" value="F:protein tyrosine/threonine phosphatase activity"/>
    <property type="evidence" value="ECO:0007669"/>
    <property type="project" value="TreeGrafter"/>
</dbReference>
<feature type="compositionally biased region" description="Polar residues" evidence="6">
    <location>
        <begin position="1046"/>
        <end position="1058"/>
    </location>
</feature>
<evidence type="ECO:0000313" key="9">
    <source>
        <dbReference type="Proteomes" id="UP000306050"/>
    </source>
</evidence>
<feature type="compositionally biased region" description="Polar residues" evidence="6">
    <location>
        <begin position="474"/>
        <end position="490"/>
    </location>
</feature>
<evidence type="ECO:0000256" key="6">
    <source>
        <dbReference type="SAM" id="MobiDB-lite"/>
    </source>
</evidence>
<dbReference type="EMBL" id="SRRM01000003">
    <property type="protein sequence ID" value="TKY89844.1"/>
    <property type="molecule type" value="Genomic_DNA"/>
</dbReference>
<keyword evidence="4" id="KW-0904">Protein phosphatase</keyword>
<dbReference type="Gene3D" id="3.90.190.10">
    <property type="entry name" value="Protein tyrosine phosphatase superfamily"/>
    <property type="match status" value="2"/>
</dbReference>
<dbReference type="GO" id="GO:0033550">
    <property type="term" value="F:MAP kinase tyrosine phosphatase activity"/>
    <property type="evidence" value="ECO:0007669"/>
    <property type="project" value="TreeGrafter"/>
</dbReference>
<dbReference type="GO" id="GO:0005737">
    <property type="term" value="C:cytoplasm"/>
    <property type="evidence" value="ECO:0007669"/>
    <property type="project" value="TreeGrafter"/>
</dbReference>
<keyword evidence="5" id="KW-0175">Coiled coil</keyword>
<dbReference type="InterPro" id="IPR016130">
    <property type="entry name" value="Tyr_Pase_AS"/>
</dbReference>
<proteinExistence type="inferred from homology"/>
<feature type="compositionally biased region" description="Low complexity" evidence="6">
    <location>
        <begin position="393"/>
        <end position="403"/>
    </location>
</feature>
<dbReference type="Proteomes" id="UP000306050">
    <property type="component" value="Chromosome SGRAM_10"/>
</dbReference>
<feature type="compositionally biased region" description="Low complexity" evidence="6">
    <location>
        <begin position="183"/>
        <end position="197"/>
    </location>
</feature>
<evidence type="ECO:0000259" key="7">
    <source>
        <dbReference type="PROSITE" id="PS50056"/>
    </source>
</evidence>
<dbReference type="GO" id="GO:0043409">
    <property type="term" value="P:negative regulation of MAPK cascade"/>
    <property type="evidence" value="ECO:0007669"/>
    <property type="project" value="TreeGrafter"/>
</dbReference>
<dbReference type="RefSeq" id="XP_029741829.1">
    <property type="nucleotide sequence ID" value="XM_029881741.1"/>
</dbReference>
<accession>A0A4U7KY99</accession>
<evidence type="ECO:0000256" key="4">
    <source>
        <dbReference type="ARBA" id="ARBA00022912"/>
    </source>
</evidence>
<gene>
    <name evidence="8" type="ORF">EX895_001141</name>
</gene>
<dbReference type="GO" id="GO:0017017">
    <property type="term" value="F:MAP kinase tyrosine/serine/threonine phosphatase activity"/>
    <property type="evidence" value="ECO:0007669"/>
    <property type="project" value="TreeGrafter"/>
</dbReference>
<keyword evidence="9" id="KW-1185">Reference proteome</keyword>
<feature type="compositionally biased region" description="Low complexity" evidence="6">
    <location>
        <begin position="423"/>
        <end position="452"/>
    </location>
</feature>
<feature type="compositionally biased region" description="Basic and acidic residues" evidence="6">
    <location>
        <begin position="463"/>
        <end position="473"/>
    </location>
</feature>
<name>A0A4U7KY99_9BASI</name>
<dbReference type="InterPro" id="IPR029021">
    <property type="entry name" value="Prot-tyrosine_phosphatase-like"/>
</dbReference>
<protein>
    <recommendedName>
        <fullName evidence="2">protein-tyrosine-phosphatase</fullName>
        <ecNumber evidence="2">3.1.3.48</ecNumber>
    </recommendedName>
</protein>
<dbReference type="PANTHER" id="PTHR10159">
    <property type="entry name" value="DUAL SPECIFICITY PROTEIN PHOSPHATASE"/>
    <property type="match status" value="1"/>
</dbReference>
<dbReference type="SUPFAM" id="SSF52799">
    <property type="entry name" value="(Phosphotyrosine protein) phosphatases II"/>
    <property type="match status" value="1"/>
</dbReference>
<evidence type="ECO:0000313" key="8">
    <source>
        <dbReference type="EMBL" id="TKY89844.1"/>
    </source>
</evidence>
<comment type="similarity">
    <text evidence="1">Belongs to the protein-tyrosine phosphatase family. Non-receptor class dual specificity subfamily.</text>
</comment>
<feature type="region of interest" description="Disordered" evidence="6">
    <location>
        <begin position="381"/>
        <end position="494"/>
    </location>
</feature>
<dbReference type="KEGG" id="sgra:EX895_001141"/>
<reference evidence="8 9" key="1">
    <citation type="submission" date="2019-05" db="EMBL/GenBank/DDBJ databases">
        <title>Sporisorium graminicola CBS 10092 draft sequencing and annotation.</title>
        <authorList>
            <person name="Solano-Gonzalez S."/>
            <person name="Caddick M.X."/>
            <person name="Darby A."/>
        </authorList>
    </citation>
    <scope>NUCLEOTIDE SEQUENCE [LARGE SCALE GENOMIC DNA]</scope>
    <source>
        <strain evidence="8 9">CBS 10092</strain>
    </source>
</reference>
<feature type="region of interest" description="Disordered" evidence="6">
    <location>
        <begin position="293"/>
        <end position="354"/>
    </location>
</feature>
<evidence type="ECO:0000256" key="1">
    <source>
        <dbReference type="ARBA" id="ARBA00008601"/>
    </source>
</evidence>
<keyword evidence="3" id="KW-0378">Hydrolase</keyword>
<feature type="region of interest" description="Disordered" evidence="6">
    <location>
        <begin position="936"/>
        <end position="1082"/>
    </location>
</feature>
<dbReference type="Pfam" id="PF00782">
    <property type="entry name" value="DSPc"/>
    <property type="match status" value="1"/>
</dbReference>
<dbReference type="PANTHER" id="PTHR10159:SF519">
    <property type="entry name" value="DUAL SPECIFICITY PROTEIN PHOSPHATASE MPK3"/>
    <property type="match status" value="1"/>
</dbReference>
<feature type="coiled-coil region" evidence="5">
    <location>
        <begin position="715"/>
        <end position="753"/>
    </location>
</feature>
<evidence type="ECO:0000256" key="5">
    <source>
        <dbReference type="SAM" id="Coils"/>
    </source>
</evidence>
<feature type="compositionally biased region" description="Low complexity" evidence="6">
    <location>
        <begin position="325"/>
        <end position="335"/>
    </location>
</feature>
<dbReference type="InterPro" id="IPR000387">
    <property type="entry name" value="Tyr_Pase_dom"/>
</dbReference>
<dbReference type="PROSITE" id="PS50056">
    <property type="entry name" value="TYR_PHOSPHATASE_2"/>
    <property type="match status" value="1"/>
</dbReference>